<accession>A0A6L2LFA3</accession>
<feature type="compositionally biased region" description="Basic and acidic residues" evidence="1">
    <location>
        <begin position="274"/>
        <end position="286"/>
    </location>
</feature>
<evidence type="ECO:0000313" key="2">
    <source>
        <dbReference type="EMBL" id="GEU60453.1"/>
    </source>
</evidence>
<feature type="compositionally biased region" description="Low complexity" evidence="1">
    <location>
        <begin position="8"/>
        <end position="21"/>
    </location>
</feature>
<gene>
    <name evidence="2" type="ORF">Tci_032431</name>
</gene>
<comment type="caution">
    <text evidence="2">The sequence shown here is derived from an EMBL/GenBank/DDBJ whole genome shotgun (WGS) entry which is preliminary data.</text>
</comment>
<reference evidence="2" key="1">
    <citation type="journal article" date="2019" name="Sci. Rep.">
        <title>Draft genome of Tanacetum cinerariifolium, the natural source of mosquito coil.</title>
        <authorList>
            <person name="Yamashiro T."/>
            <person name="Shiraishi A."/>
            <person name="Satake H."/>
            <person name="Nakayama K."/>
        </authorList>
    </citation>
    <scope>NUCLEOTIDE SEQUENCE</scope>
</reference>
<dbReference type="EMBL" id="BKCJ010004337">
    <property type="protein sequence ID" value="GEU60453.1"/>
    <property type="molecule type" value="Genomic_DNA"/>
</dbReference>
<name>A0A6L2LFA3_TANCI</name>
<feature type="region of interest" description="Disordered" evidence="1">
    <location>
        <begin position="1"/>
        <end position="21"/>
    </location>
</feature>
<proteinExistence type="predicted"/>
<organism evidence="2">
    <name type="scientific">Tanacetum cinerariifolium</name>
    <name type="common">Dalmatian daisy</name>
    <name type="synonym">Chrysanthemum cinerariifolium</name>
    <dbReference type="NCBI Taxonomy" id="118510"/>
    <lineage>
        <taxon>Eukaryota</taxon>
        <taxon>Viridiplantae</taxon>
        <taxon>Streptophyta</taxon>
        <taxon>Embryophyta</taxon>
        <taxon>Tracheophyta</taxon>
        <taxon>Spermatophyta</taxon>
        <taxon>Magnoliopsida</taxon>
        <taxon>eudicotyledons</taxon>
        <taxon>Gunneridae</taxon>
        <taxon>Pentapetalae</taxon>
        <taxon>asterids</taxon>
        <taxon>campanulids</taxon>
        <taxon>Asterales</taxon>
        <taxon>Asteraceae</taxon>
        <taxon>Asteroideae</taxon>
        <taxon>Anthemideae</taxon>
        <taxon>Anthemidinae</taxon>
        <taxon>Tanacetum</taxon>
    </lineage>
</organism>
<protein>
    <recommendedName>
        <fullName evidence="3">Reverse transcriptase domain-containing protein</fullName>
    </recommendedName>
</protein>
<evidence type="ECO:0000256" key="1">
    <source>
        <dbReference type="SAM" id="MobiDB-lite"/>
    </source>
</evidence>
<dbReference type="AlphaFoldDB" id="A0A6L2LFA3"/>
<sequence length="384" mass="42134">MAPKRTTKSSPATTTTTTTSVTDSQLKALIDQGVARSLATHDADRCTNGDDNHVSGTGARRTERVTLGTHSTGSGKLYCQWELSSSSGNALCILFPTCIIQKKMAPKRTTKSSPATTTTITTSVTDSQLKALIDQGVARALAASDADRNMNDDDNHVSGTGARRTKRVTRECTYPEFMKCKPLNFKGTERVVELTQSVEKMETVFRISNCSVKNQIKFSTCTLLGKEVDKIEIYVGGLPDVIHRSVVASRPKTMQEAIEMENELMDKRNNTWAERQAETKRKDDNKNQAQQQPLKKQGVAIAYTARPGERKESPTATNNHRNPTCYEFGNQGHYKSDCLKLKNEDHGNQAGGTGAHGIVHALGGETHQDLNDVEDDINAQTLFL</sequence>
<feature type="region of interest" description="Disordered" evidence="1">
    <location>
        <begin position="274"/>
        <end position="328"/>
    </location>
</feature>
<evidence type="ECO:0008006" key="3">
    <source>
        <dbReference type="Google" id="ProtNLM"/>
    </source>
</evidence>